<reference evidence="3 4" key="1">
    <citation type="submission" date="2018-10" db="EMBL/GenBank/DDBJ databases">
        <title>Comamonadaceae CDC group NO-1 genome sequencing and assembly.</title>
        <authorList>
            <person name="Bernier A.-M."/>
            <person name="Bernard K."/>
        </authorList>
    </citation>
    <scope>NUCLEOTIDE SEQUENCE [LARGE SCALE GENOMIC DNA]</scope>
    <source>
        <strain evidence="3 4">NML180582</strain>
    </source>
</reference>
<feature type="region of interest" description="Disordered" evidence="1">
    <location>
        <begin position="1"/>
        <end position="20"/>
    </location>
</feature>
<organism evidence="3 4">
    <name type="scientific">Vandammella animalimorsus</name>
    <dbReference type="NCBI Taxonomy" id="2029117"/>
    <lineage>
        <taxon>Bacteria</taxon>
        <taxon>Pseudomonadati</taxon>
        <taxon>Pseudomonadota</taxon>
        <taxon>Betaproteobacteria</taxon>
        <taxon>Burkholderiales</taxon>
        <taxon>Comamonadaceae</taxon>
        <taxon>Vandammella</taxon>
    </lineage>
</organism>
<evidence type="ECO:0000313" key="2">
    <source>
        <dbReference type="EMBL" id="RMX09029.1"/>
    </source>
</evidence>
<comment type="caution">
    <text evidence="3">The sequence shown here is derived from an EMBL/GenBank/DDBJ whole genome shotgun (WGS) entry which is preliminary data.</text>
</comment>
<gene>
    <name evidence="2" type="ORF">EBQ34_14150</name>
    <name evidence="3" type="ORF">EBQ34_14210</name>
</gene>
<dbReference type="Proteomes" id="UP000275180">
    <property type="component" value="Unassembled WGS sequence"/>
</dbReference>
<accession>A0A3M6R1A7</accession>
<evidence type="ECO:0000256" key="1">
    <source>
        <dbReference type="SAM" id="MobiDB-lite"/>
    </source>
</evidence>
<dbReference type="RefSeq" id="WP_122245978.1">
    <property type="nucleotide sequence ID" value="NZ_RDQJ01000036.1"/>
</dbReference>
<dbReference type="AlphaFoldDB" id="A0A3M6R1A7"/>
<dbReference type="EMBL" id="RDQJ01000036">
    <property type="protein sequence ID" value="RMX09029.1"/>
    <property type="molecule type" value="Genomic_DNA"/>
</dbReference>
<protein>
    <submittedName>
        <fullName evidence="3">Uncharacterized protein</fullName>
    </submittedName>
</protein>
<name>A0A3M6R1A7_9BURK</name>
<proteinExistence type="predicted"/>
<dbReference type="EMBL" id="RDQJ01000036">
    <property type="protein sequence ID" value="RMX09040.1"/>
    <property type="molecule type" value="Genomic_DNA"/>
</dbReference>
<evidence type="ECO:0000313" key="4">
    <source>
        <dbReference type="Proteomes" id="UP000275180"/>
    </source>
</evidence>
<sequence>MIHGYLNLSSERHVMQTQSTSQSTRSALLASLVEDKRAELGLLQSFVKRTYADSLVDGDEELIAVCSAVYLRINDLQSDISSLLY</sequence>
<evidence type="ECO:0000313" key="3">
    <source>
        <dbReference type="EMBL" id="RMX09040.1"/>
    </source>
</evidence>